<organism evidence="1 2">
    <name type="scientific">Rhodovarius crocodyli</name>
    <dbReference type="NCBI Taxonomy" id="1979269"/>
    <lineage>
        <taxon>Bacteria</taxon>
        <taxon>Pseudomonadati</taxon>
        <taxon>Pseudomonadota</taxon>
        <taxon>Alphaproteobacteria</taxon>
        <taxon>Acetobacterales</taxon>
        <taxon>Roseomonadaceae</taxon>
        <taxon>Rhodovarius</taxon>
    </lineage>
</organism>
<comment type="caution">
    <text evidence="1">The sequence shown here is derived from an EMBL/GenBank/DDBJ whole genome shotgun (WGS) entry which is preliminary data.</text>
</comment>
<dbReference type="PROSITE" id="PS51257">
    <property type="entry name" value="PROKAR_LIPOPROTEIN"/>
    <property type="match status" value="1"/>
</dbReference>
<dbReference type="InterPro" id="IPR015943">
    <property type="entry name" value="WD40/YVTN_repeat-like_dom_sf"/>
</dbReference>
<dbReference type="Proteomes" id="UP000282957">
    <property type="component" value="Unassembled WGS sequence"/>
</dbReference>
<dbReference type="SUPFAM" id="SSF82171">
    <property type="entry name" value="DPP6 N-terminal domain-like"/>
    <property type="match status" value="1"/>
</dbReference>
<sequence length="507" mass="54150">MARGWLLCAVLLASACSNLVEPRIPEPWVAPAEVAAEYGGTPSLLAISPDGSRLAIAIRTLISGGEDHWSSSVAVVDADSGRILVRTSAEPGQIDSMAISADNGRLLLSRRCNPYPNPSCASAAEYDVNSGQVITRHQLPILGSSEVGFSANGRPLVLFHGYMLSYATLHALNGNHPTRVGTWSGYQVNRVSFGGFDSNGSVRIITDTGQMILDPEARPSTSRPPSPGVPRLGNAVPAIGTPRPYLQFATRSAEGWENGPPYINLADEVAHVRYTPIGMPARVIELPDNVQVMSHAMTIDGHRAAYIGAPAGASPALYMMELAGGSAPVIRRLQSLSELRLGRTALNARFEATDLLARLHAATLRGVAVNPARMLALLGLRSAGLPAPRGHPGREWLTGELSPTGYLAYAGSGRGHGLERFAVALLLGPNIGPCITADAVSDLFGVPDPDRFMPRWRTFRQARNEMEYRYGNGAWIRFTFGHQSCVLGVELGRAFSAELASQARLQP</sequence>
<dbReference type="AlphaFoldDB" id="A0A437MFE0"/>
<protein>
    <submittedName>
        <fullName evidence="1">Uncharacterized protein</fullName>
    </submittedName>
</protein>
<proteinExistence type="predicted"/>
<accession>A0A437MFE0</accession>
<dbReference type="Gene3D" id="2.130.10.10">
    <property type="entry name" value="YVTN repeat-like/Quinoprotein amine dehydrogenase"/>
    <property type="match status" value="1"/>
</dbReference>
<keyword evidence="2" id="KW-1185">Reference proteome</keyword>
<name>A0A437MFE0_9PROT</name>
<reference evidence="1 2" key="1">
    <citation type="submission" date="2019-01" db="EMBL/GenBank/DDBJ databases">
        <authorList>
            <person name="Chen W.-M."/>
        </authorList>
    </citation>
    <scope>NUCLEOTIDE SEQUENCE [LARGE SCALE GENOMIC DNA]</scope>
    <source>
        <strain evidence="1 2">CCP-6</strain>
    </source>
</reference>
<gene>
    <name evidence="1" type="ORF">EOD42_14720</name>
</gene>
<evidence type="ECO:0000313" key="2">
    <source>
        <dbReference type="Proteomes" id="UP000282957"/>
    </source>
</evidence>
<evidence type="ECO:0000313" key="1">
    <source>
        <dbReference type="EMBL" id="RVT96357.1"/>
    </source>
</evidence>
<dbReference type="EMBL" id="SACL01000004">
    <property type="protein sequence ID" value="RVT96357.1"/>
    <property type="molecule type" value="Genomic_DNA"/>
</dbReference>